<sequence>MILKSKRIFYMLFLVLVVLLSGCNGNEKSVSNYYLSLMGESQTWNLTGYEVVITPESFKAGNGTLHVKNGNKSNVDFFHFETHVVINDKDLVVHTGGVSSTGKDIEEEYTGAIECGTYLNEDGTPITLNEINNIYMIVKWRGKSESAKERIDLYIKPNKEQTFLD</sequence>
<dbReference type="EMBL" id="CP031223">
    <property type="protein sequence ID" value="QFG00013.1"/>
    <property type="molecule type" value="Genomic_DNA"/>
</dbReference>
<dbReference type="PROSITE" id="PS51257">
    <property type="entry name" value="PROKAR_LIPOPROTEIN"/>
    <property type="match status" value="1"/>
</dbReference>
<protein>
    <recommendedName>
        <fullName evidence="3">Lipoprotein</fullName>
    </recommendedName>
</protein>
<keyword evidence="2" id="KW-1185">Reference proteome</keyword>
<gene>
    <name evidence="1" type="ORF">PB01_14915</name>
</gene>
<proteinExistence type="predicted"/>
<dbReference type="RefSeq" id="WP_151700905.1">
    <property type="nucleotide sequence ID" value="NZ_CP031223.1"/>
</dbReference>
<dbReference type="Proteomes" id="UP000325517">
    <property type="component" value="Chromosome"/>
</dbReference>
<dbReference type="OrthoDB" id="2973929at2"/>
<evidence type="ECO:0000313" key="1">
    <source>
        <dbReference type="EMBL" id="QFG00013.1"/>
    </source>
</evidence>
<evidence type="ECO:0008006" key="3">
    <source>
        <dbReference type="Google" id="ProtNLM"/>
    </source>
</evidence>
<organism evidence="1 2">
    <name type="scientific">Psychrobacillus glaciei</name>
    <dbReference type="NCBI Taxonomy" id="2283160"/>
    <lineage>
        <taxon>Bacteria</taxon>
        <taxon>Bacillati</taxon>
        <taxon>Bacillota</taxon>
        <taxon>Bacilli</taxon>
        <taxon>Bacillales</taxon>
        <taxon>Bacillaceae</taxon>
        <taxon>Psychrobacillus</taxon>
    </lineage>
</organism>
<dbReference type="KEGG" id="psyo:PB01_14915"/>
<name>A0A5J6SQS7_9BACI</name>
<accession>A0A5J6SQS7</accession>
<dbReference type="AlphaFoldDB" id="A0A5J6SQS7"/>
<reference evidence="1 2" key="1">
    <citation type="submission" date="2018-07" db="EMBL/GenBank/DDBJ databases">
        <title>Complete genome sequence of Psychrobacillus sp. PB01, isolated from iceberg, and comparative genome analysis of Psychrobacillus strains.</title>
        <authorList>
            <person name="Lee P.C."/>
        </authorList>
    </citation>
    <scope>NUCLEOTIDE SEQUENCE [LARGE SCALE GENOMIC DNA]</scope>
    <source>
        <strain evidence="1 2">PB01</strain>
    </source>
</reference>
<evidence type="ECO:0000313" key="2">
    <source>
        <dbReference type="Proteomes" id="UP000325517"/>
    </source>
</evidence>